<evidence type="ECO:0000256" key="1">
    <source>
        <dbReference type="SAM" id="Phobius"/>
    </source>
</evidence>
<dbReference type="AlphaFoldDB" id="A0A7W7SQB1"/>
<protein>
    <submittedName>
        <fullName evidence="2">Uncharacterized protein</fullName>
    </submittedName>
</protein>
<comment type="caution">
    <text evidence="2">The sequence shown here is derived from an EMBL/GenBank/DDBJ whole genome shotgun (WGS) entry which is preliminary data.</text>
</comment>
<dbReference type="RefSeq" id="WP_184534983.1">
    <property type="nucleotide sequence ID" value="NZ_JACHJW010000001.1"/>
</dbReference>
<evidence type="ECO:0000313" key="2">
    <source>
        <dbReference type="EMBL" id="MBB4958973.1"/>
    </source>
</evidence>
<dbReference type="Proteomes" id="UP000578819">
    <property type="component" value="Unassembled WGS sequence"/>
</dbReference>
<keyword evidence="1" id="KW-0472">Membrane</keyword>
<evidence type="ECO:0000313" key="3">
    <source>
        <dbReference type="Proteomes" id="UP000578819"/>
    </source>
</evidence>
<keyword evidence="3" id="KW-1185">Reference proteome</keyword>
<sequence length="200" mass="21419">MTATQLPVIHRLDEDQERLLDLVEGQAVTQTDEGDNVAYLDLEVRAALLAGHVALVPDPARRVWQLTPAGVRALQESRFARHVEAAAGLPPEVLYAVEVDMDMDQPCADVDPEPQVSYDTTRWTTVAYTLAGLIALIAVTLIAVETQGEVSATLGATGVGVAFLAGIGMVAALGMDQRAGRSTEWDMQADQDLDIAGQRL</sequence>
<keyword evidence="1" id="KW-0812">Transmembrane</keyword>
<name>A0A7W7SQB1_9ACTN</name>
<organism evidence="2 3">
    <name type="scientific">Micromonospora polyrhachis</name>
    <dbReference type="NCBI Taxonomy" id="1282883"/>
    <lineage>
        <taxon>Bacteria</taxon>
        <taxon>Bacillati</taxon>
        <taxon>Actinomycetota</taxon>
        <taxon>Actinomycetes</taxon>
        <taxon>Micromonosporales</taxon>
        <taxon>Micromonosporaceae</taxon>
        <taxon>Micromonospora</taxon>
    </lineage>
</organism>
<gene>
    <name evidence="2" type="ORF">FHR38_002706</name>
</gene>
<keyword evidence="1" id="KW-1133">Transmembrane helix</keyword>
<accession>A0A7W7SQB1</accession>
<feature type="transmembrane region" description="Helical" evidence="1">
    <location>
        <begin position="125"/>
        <end position="144"/>
    </location>
</feature>
<proteinExistence type="predicted"/>
<reference evidence="2 3" key="1">
    <citation type="submission" date="2020-08" db="EMBL/GenBank/DDBJ databases">
        <title>Sequencing the genomes of 1000 actinobacteria strains.</title>
        <authorList>
            <person name="Klenk H.-P."/>
        </authorList>
    </citation>
    <scope>NUCLEOTIDE SEQUENCE [LARGE SCALE GENOMIC DNA]</scope>
    <source>
        <strain evidence="2 3">DSM 45886</strain>
    </source>
</reference>
<feature type="transmembrane region" description="Helical" evidence="1">
    <location>
        <begin position="150"/>
        <end position="173"/>
    </location>
</feature>
<dbReference type="EMBL" id="JACHJW010000001">
    <property type="protein sequence ID" value="MBB4958973.1"/>
    <property type="molecule type" value="Genomic_DNA"/>
</dbReference>